<dbReference type="InterPro" id="IPR048634">
    <property type="entry name" value="SecD_SecF_C"/>
</dbReference>
<dbReference type="STRING" id="1629334.Cva_00506"/>
<evidence type="ECO:0000259" key="11">
    <source>
        <dbReference type="PROSITE" id="PS50156"/>
    </source>
</evidence>
<dbReference type="NCBIfam" id="TIGR00916">
    <property type="entry name" value="2A0604s01"/>
    <property type="match status" value="1"/>
</dbReference>
<comment type="subcellular location">
    <subcellularLocation>
        <location evidence="1 10">Cell membrane</location>
        <topology evidence="1 10">Multi-pass membrane protein</topology>
    </subcellularLocation>
</comment>
<evidence type="ECO:0000256" key="5">
    <source>
        <dbReference type="ARBA" id="ARBA00022692"/>
    </source>
</evidence>
<dbReference type="InterPro" id="IPR022646">
    <property type="entry name" value="SecD/SecF_CS"/>
</dbReference>
<dbReference type="NCBIfam" id="TIGR00966">
    <property type="entry name" value="transloc_SecF"/>
    <property type="match status" value="1"/>
</dbReference>
<dbReference type="InterPro" id="IPR000731">
    <property type="entry name" value="SSD"/>
</dbReference>
<dbReference type="PANTHER" id="PTHR30081:SF8">
    <property type="entry name" value="PROTEIN TRANSLOCASE SUBUNIT SECF"/>
    <property type="match status" value="1"/>
</dbReference>
<keyword evidence="13" id="KW-1185">Reference proteome</keyword>
<organism evidence="12 13">
    <name type="scientific">Caedimonas varicaedens</name>
    <dbReference type="NCBI Taxonomy" id="1629334"/>
    <lineage>
        <taxon>Bacteria</taxon>
        <taxon>Pseudomonadati</taxon>
        <taxon>Pseudomonadota</taxon>
        <taxon>Alphaproteobacteria</taxon>
        <taxon>Holosporales</taxon>
        <taxon>Caedimonadaceae</taxon>
        <taxon>Caedimonas</taxon>
    </lineage>
</organism>
<feature type="transmembrane region" description="Helical" evidence="10">
    <location>
        <begin position="192"/>
        <end position="211"/>
    </location>
</feature>
<keyword evidence="7 10" id="KW-1133">Transmembrane helix</keyword>
<comment type="caution">
    <text evidence="12">The sequence shown here is derived from an EMBL/GenBank/DDBJ whole genome shotgun (WGS) entry which is preliminary data.</text>
</comment>
<dbReference type="InterPro" id="IPR022645">
    <property type="entry name" value="SecD/SecF_bac"/>
</dbReference>
<evidence type="ECO:0000256" key="3">
    <source>
        <dbReference type="ARBA" id="ARBA00022475"/>
    </source>
</evidence>
<dbReference type="PRINTS" id="PR01755">
    <property type="entry name" value="SECFTRNLCASE"/>
</dbReference>
<keyword evidence="5 10" id="KW-0812">Transmembrane</keyword>
<dbReference type="Proteomes" id="UP000036771">
    <property type="component" value="Unassembled WGS sequence"/>
</dbReference>
<evidence type="ECO:0000256" key="4">
    <source>
        <dbReference type="ARBA" id="ARBA00022519"/>
    </source>
</evidence>
<dbReference type="Pfam" id="PF07549">
    <property type="entry name" value="Sec_GG"/>
    <property type="match status" value="1"/>
</dbReference>
<dbReference type="AlphaFoldDB" id="A0A0K8MBH4"/>
<feature type="domain" description="SSD" evidence="11">
    <location>
        <begin position="140"/>
        <end position="291"/>
    </location>
</feature>
<keyword evidence="2 10" id="KW-0813">Transport</keyword>
<evidence type="ECO:0000256" key="8">
    <source>
        <dbReference type="ARBA" id="ARBA00023010"/>
    </source>
</evidence>
<proteinExistence type="inferred from homology"/>
<keyword evidence="9 10" id="KW-0472">Membrane</keyword>
<feature type="transmembrane region" description="Helical" evidence="10">
    <location>
        <begin position="242"/>
        <end position="262"/>
    </location>
</feature>
<dbReference type="GO" id="GO:0015450">
    <property type="term" value="F:protein-transporting ATPase activity"/>
    <property type="evidence" value="ECO:0007669"/>
    <property type="project" value="InterPro"/>
</dbReference>
<feature type="transmembrane region" description="Helical" evidence="10">
    <location>
        <begin position="20"/>
        <end position="39"/>
    </location>
</feature>
<dbReference type="EMBL" id="BBVC01000020">
    <property type="protein sequence ID" value="GAO97866.1"/>
    <property type="molecule type" value="Genomic_DNA"/>
</dbReference>
<evidence type="ECO:0000256" key="9">
    <source>
        <dbReference type="ARBA" id="ARBA00023136"/>
    </source>
</evidence>
<dbReference type="GO" id="GO:0006605">
    <property type="term" value="P:protein targeting"/>
    <property type="evidence" value="ECO:0007669"/>
    <property type="project" value="UniProtKB-UniRule"/>
</dbReference>
<feature type="transmembrane region" description="Helical" evidence="10">
    <location>
        <begin position="163"/>
        <end position="186"/>
    </location>
</feature>
<accession>A0A0K8MBH4</accession>
<evidence type="ECO:0000256" key="10">
    <source>
        <dbReference type="HAMAP-Rule" id="MF_01464"/>
    </source>
</evidence>
<evidence type="ECO:0000313" key="12">
    <source>
        <dbReference type="EMBL" id="GAO97866.1"/>
    </source>
</evidence>
<dbReference type="Gene3D" id="1.20.1640.10">
    <property type="entry name" value="Multidrug efflux transporter AcrB transmembrane domain"/>
    <property type="match status" value="1"/>
</dbReference>
<name>A0A0K8MBH4_9PROT</name>
<dbReference type="GO" id="GO:0043952">
    <property type="term" value="P:protein transport by the Sec complex"/>
    <property type="evidence" value="ECO:0007669"/>
    <property type="project" value="UniProtKB-UniRule"/>
</dbReference>
<comment type="subunit">
    <text evidence="10">Forms a complex with SecD. Part of the essential Sec protein translocation apparatus which comprises SecA, SecYEG and auxiliary proteins SecDF-YajC and YidC.</text>
</comment>
<keyword evidence="8 10" id="KW-0811">Translocation</keyword>
<keyword evidence="3 10" id="KW-1003">Cell membrane</keyword>
<comment type="similarity">
    <text evidence="10">Belongs to the SecD/SecF family. SecF subfamily.</text>
</comment>
<comment type="function">
    <text evidence="10">Part of the Sec protein translocase complex. Interacts with the SecYEG preprotein conducting channel. SecDF uses the proton motive force (PMF) to complete protein translocation after the ATP-dependent function of SecA.</text>
</comment>
<dbReference type="PROSITE" id="PS50156">
    <property type="entry name" value="SSD"/>
    <property type="match status" value="1"/>
</dbReference>
<dbReference type="InterPro" id="IPR055344">
    <property type="entry name" value="SecD_SecF_C_bact"/>
</dbReference>
<feature type="transmembrane region" description="Helical" evidence="10">
    <location>
        <begin position="135"/>
        <end position="156"/>
    </location>
</feature>
<evidence type="ECO:0000256" key="6">
    <source>
        <dbReference type="ARBA" id="ARBA00022927"/>
    </source>
</evidence>
<dbReference type="PANTHER" id="PTHR30081">
    <property type="entry name" value="PROTEIN-EXPORT MEMBRANE PROTEIN SEC"/>
    <property type="match status" value="1"/>
</dbReference>
<keyword evidence="6 10" id="KW-0653">Protein transport</keyword>
<dbReference type="OrthoDB" id="9774769at2"/>
<dbReference type="HAMAP" id="MF_01464_B">
    <property type="entry name" value="SecF_B"/>
    <property type="match status" value="1"/>
</dbReference>
<dbReference type="InterPro" id="IPR005665">
    <property type="entry name" value="SecF_bac"/>
</dbReference>
<evidence type="ECO:0000313" key="13">
    <source>
        <dbReference type="Proteomes" id="UP000036771"/>
    </source>
</evidence>
<protein>
    <recommendedName>
        <fullName evidence="10">Protein-export membrane protein SecF</fullName>
    </recommendedName>
</protein>
<dbReference type="GO" id="GO:0065002">
    <property type="term" value="P:intracellular protein transmembrane transport"/>
    <property type="evidence" value="ECO:0007669"/>
    <property type="project" value="UniProtKB-UniRule"/>
</dbReference>
<sequence>MRGLALVPYNTKIDFVGMRYIVYAFSILIILLSFGSLMFKGLNLGIDFKGGFLIEIRTSEKPDLAAMRSKLQKLELGEVKLQEFGDEHDLLIRIERQKGNEQAQAIALQKIKKTIGDNVDYRRVETVGAKVSQDLIQNGILAVIFALVGMLVYIWIRFEWHFGLCGILALIHDAIAVMGFYSLFNFEFNDTAFISILTTIGYSINDSVVIYDRIRENLRKYKKTPIADVINLSTNETLSRTILTVGTTVMSLLALCFFGGHVIRAFCIPILVGIVFGAFSSIFISANLLLFFNVRKKLAHAEEA</sequence>
<dbReference type="Pfam" id="PF02355">
    <property type="entry name" value="SecD_SecF_C"/>
    <property type="match status" value="1"/>
</dbReference>
<evidence type="ECO:0000256" key="2">
    <source>
        <dbReference type="ARBA" id="ARBA00022448"/>
    </source>
</evidence>
<evidence type="ECO:0000256" key="7">
    <source>
        <dbReference type="ARBA" id="ARBA00022989"/>
    </source>
</evidence>
<evidence type="ECO:0000256" key="1">
    <source>
        <dbReference type="ARBA" id="ARBA00004651"/>
    </source>
</evidence>
<keyword evidence="4" id="KW-0997">Cell inner membrane</keyword>
<dbReference type="GO" id="GO:0005886">
    <property type="term" value="C:plasma membrane"/>
    <property type="evidence" value="ECO:0007669"/>
    <property type="project" value="UniProtKB-SubCell"/>
</dbReference>
<dbReference type="InterPro" id="IPR022813">
    <property type="entry name" value="SecD/SecF_arch_bac"/>
</dbReference>
<reference evidence="12 13" key="1">
    <citation type="submission" date="2015-03" db="EMBL/GenBank/DDBJ databases">
        <title>Caedibacter varicaedens, whole genome shotgun sequence.</title>
        <authorList>
            <person name="Suzuki H."/>
            <person name="Dapper A.L."/>
            <person name="Gibson A.K."/>
            <person name="Jackson C."/>
            <person name="Lee H."/>
            <person name="Pejaver V.R."/>
            <person name="Doak T."/>
            <person name="Lynch M."/>
        </authorList>
    </citation>
    <scope>NUCLEOTIDE SEQUENCE [LARGE SCALE GENOMIC DNA]</scope>
</reference>
<dbReference type="SUPFAM" id="SSF82866">
    <property type="entry name" value="Multidrug efflux transporter AcrB transmembrane domain"/>
    <property type="match status" value="1"/>
</dbReference>
<gene>
    <name evidence="10" type="primary">secF</name>
    <name evidence="12" type="ORF">Cva_00506</name>
</gene>
<feature type="transmembrane region" description="Helical" evidence="10">
    <location>
        <begin position="268"/>
        <end position="292"/>
    </location>
</feature>